<dbReference type="PANTHER" id="PTHR30482:SF20">
    <property type="entry name" value="HIGH-AFFINITY BRANCHED-CHAIN AMINO ACID TRANSPORT SYSTEM PERMEASE PROTEIN LIVM"/>
    <property type="match status" value="1"/>
</dbReference>
<feature type="transmembrane region" description="Helical" evidence="6">
    <location>
        <begin position="302"/>
        <end position="322"/>
    </location>
</feature>
<proteinExistence type="predicted"/>
<feature type="transmembrane region" description="Helical" evidence="6">
    <location>
        <begin position="72"/>
        <end position="92"/>
    </location>
</feature>
<keyword evidence="3 6" id="KW-0812">Transmembrane</keyword>
<feature type="transmembrane region" description="Helical" evidence="6">
    <location>
        <begin position="21"/>
        <end position="39"/>
    </location>
</feature>
<evidence type="ECO:0000313" key="8">
    <source>
        <dbReference type="Proteomes" id="UP000198908"/>
    </source>
</evidence>
<dbReference type="GO" id="GO:0005886">
    <property type="term" value="C:plasma membrane"/>
    <property type="evidence" value="ECO:0007669"/>
    <property type="project" value="UniProtKB-SubCell"/>
</dbReference>
<evidence type="ECO:0000256" key="2">
    <source>
        <dbReference type="ARBA" id="ARBA00022475"/>
    </source>
</evidence>
<dbReference type="CDD" id="cd06581">
    <property type="entry name" value="TM_PBP1_LivM_like"/>
    <property type="match status" value="1"/>
</dbReference>
<comment type="subcellular location">
    <subcellularLocation>
        <location evidence="1">Cell membrane</location>
        <topology evidence="1">Multi-pass membrane protein</topology>
    </subcellularLocation>
</comment>
<dbReference type="EMBL" id="FMYQ01000028">
    <property type="protein sequence ID" value="SDD92598.1"/>
    <property type="molecule type" value="Genomic_DNA"/>
</dbReference>
<dbReference type="RefSeq" id="WP_245747011.1">
    <property type="nucleotide sequence ID" value="NZ_FMYQ01000028.1"/>
</dbReference>
<feature type="transmembrane region" description="Helical" evidence="6">
    <location>
        <begin position="174"/>
        <end position="193"/>
    </location>
</feature>
<feature type="transmembrane region" description="Helical" evidence="6">
    <location>
        <begin position="252"/>
        <end position="271"/>
    </location>
</feature>
<dbReference type="GO" id="GO:0015658">
    <property type="term" value="F:branched-chain amino acid transmembrane transporter activity"/>
    <property type="evidence" value="ECO:0007669"/>
    <property type="project" value="InterPro"/>
</dbReference>
<name>A0A1G6YQD1_9BURK</name>
<organism evidence="7 8">
    <name type="scientific">Paraburkholderia lycopersici</name>
    <dbReference type="NCBI Taxonomy" id="416944"/>
    <lineage>
        <taxon>Bacteria</taxon>
        <taxon>Pseudomonadati</taxon>
        <taxon>Pseudomonadota</taxon>
        <taxon>Betaproteobacteria</taxon>
        <taxon>Burkholderiales</taxon>
        <taxon>Burkholderiaceae</taxon>
        <taxon>Paraburkholderia</taxon>
    </lineage>
</organism>
<keyword evidence="2" id="KW-1003">Cell membrane</keyword>
<feature type="transmembrane region" description="Helical" evidence="6">
    <location>
        <begin position="124"/>
        <end position="142"/>
    </location>
</feature>
<dbReference type="PANTHER" id="PTHR30482">
    <property type="entry name" value="HIGH-AFFINITY BRANCHED-CHAIN AMINO ACID TRANSPORT SYSTEM PERMEASE"/>
    <property type="match status" value="1"/>
</dbReference>
<dbReference type="Proteomes" id="UP000198908">
    <property type="component" value="Unassembled WGS sequence"/>
</dbReference>
<evidence type="ECO:0000313" key="7">
    <source>
        <dbReference type="EMBL" id="SDD92598.1"/>
    </source>
</evidence>
<protein>
    <submittedName>
        <fullName evidence="7">Amino acid/amide ABC transporter membrane protein 2, HAAT family</fullName>
    </submittedName>
</protein>
<evidence type="ECO:0000256" key="6">
    <source>
        <dbReference type="SAM" id="Phobius"/>
    </source>
</evidence>
<feature type="transmembrane region" description="Helical" evidence="6">
    <location>
        <begin position="278"/>
        <end position="296"/>
    </location>
</feature>
<keyword evidence="8" id="KW-1185">Reference proteome</keyword>
<reference evidence="8" key="1">
    <citation type="submission" date="2016-09" db="EMBL/GenBank/DDBJ databases">
        <authorList>
            <person name="Varghese N."/>
            <person name="Submissions S."/>
        </authorList>
    </citation>
    <scope>NUCLEOTIDE SEQUENCE [LARGE SCALE GENOMIC DNA]</scope>
    <source>
        <strain evidence="8">TNe-862</strain>
    </source>
</reference>
<gene>
    <name evidence="7" type="ORF">SAMN05421548_12862</name>
</gene>
<feature type="transmembrane region" description="Helical" evidence="6">
    <location>
        <begin position="98"/>
        <end position="117"/>
    </location>
</feature>
<feature type="transmembrane region" description="Helical" evidence="6">
    <location>
        <begin position="45"/>
        <end position="65"/>
    </location>
</feature>
<dbReference type="InterPro" id="IPR001851">
    <property type="entry name" value="ABC_transp_permease"/>
</dbReference>
<dbReference type="InterPro" id="IPR043428">
    <property type="entry name" value="LivM-like"/>
</dbReference>
<accession>A0A1G6YQD1</accession>
<dbReference type="Pfam" id="PF02653">
    <property type="entry name" value="BPD_transp_2"/>
    <property type="match status" value="1"/>
</dbReference>
<evidence type="ECO:0000256" key="5">
    <source>
        <dbReference type="ARBA" id="ARBA00023136"/>
    </source>
</evidence>
<keyword evidence="5 6" id="KW-0472">Membrane</keyword>
<evidence type="ECO:0000256" key="3">
    <source>
        <dbReference type="ARBA" id="ARBA00022692"/>
    </source>
</evidence>
<evidence type="ECO:0000256" key="4">
    <source>
        <dbReference type="ARBA" id="ARBA00022989"/>
    </source>
</evidence>
<feature type="transmembrane region" description="Helical" evidence="6">
    <location>
        <begin position="214"/>
        <end position="240"/>
    </location>
</feature>
<dbReference type="AlphaFoldDB" id="A0A1G6YQD1"/>
<sequence>MDMMHSTHSTKAATARSAPRLAALAGVLAVLYAGVPLMFGQNLYLMSLAVASLTIAGVALAWALLGNLGGMVSFGHAAFFGVGSYISALLTLKAGWPVFPAILAGGVGAALASLAMAPALRLKGPYFALAILAYAQIFRIVATEWSGLTGGASGLSSIPGLPKVAGFDFGSKSGGYLVVLTLVLAFAAVYARLRGGYVGLALRAMHESEDATRVVGVNSVMLKLAMLMLSALMTGLVGAFNAHYINFLEPDYAFNASWAVVPIIAAICGGYRTILGPLVGAVTVYLADQLVLKSLLPTGHQIVLGMLLVAMIIVSPAGLTALRFKRIRRGVHAAS</sequence>
<dbReference type="STRING" id="416944.SAMN05421548_12862"/>
<evidence type="ECO:0000256" key="1">
    <source>
        <dbReference type="ARBA" id="ARBA00004651"/>
    </source>
</evidence>
<keyword evidence="4 6" id="KW-1133">Transmembrane helix</keyword>